<protein>
    <recommendedName>
        <fullName evidence="2">F-box domain-containing protein</fullName>
    </recommendedName>
</protein>
<keyword evidence="1" id="KW-0802">TPR repeat</keyword>
<dbReference type="PANTHER" id="PTHR38926:SF5">
    <property type="entry name" value="F-BOX AND LEUCINE-RICH REPEAT PROTEIN 6"/>
    <property type="match status" value="1"/>
</dbReference>
<dbReference type="AlphaFoldDB" id="A0A6A6DF97"/>
<feature type="domain" description="F-box" evidence="2">
    <location>
        <begin position="133"/>
        <end position="180"/>
    </location>
</feature>
<evidence type="ECO:0000259" key="2">
    <source>
        <dbReference type="PROSITE" id="PS50181"/>
    </source>
</evidence>
<reference evidence="3" key="1">
    <citation type="journal article" date="2020" name="Stud. Mycol.">
        <title>101 Dothideomycetes genomes: a test case for predicting lifestyles and emergence of pathogens.</title>
        <authorList>
            <person name="Haridas S."/>
            <person name="Albert R."/>
            <person name="Binder M."/>
            <person name="Bloem J."/>
            <person name="Labutti K."/>
            <person name="Salamov A."/>
            <person name="Andreopoulos B."/>
            <person name="Baker S."/>
            <person name="Barry K."/>
            <person name="Bills G."/>
            <person name="Bluhm B."/>
            <person name="Cannon C."/>
            <person name="Castanera R."/>
            <person name="Culley D."/>
            <person name="Daum C."/>
            <person name="Ezra D."/>
            <person name="Gonzalez J."/>
            <person name="Henrissat B."/>
            <person name="Kuo A."/>
            <person name="Liang C."/>
            <person name="Lipzen A."/>
            <person name="Lutzoni F."/>
            <person name="Magnuson J."/>
            <person name="Mondo S."/>
            <person name="Nolan M."/>
            <person name="Ohm R."/>
            <person name="Pangilinan J."/>
            <person name="Park H.-J."/>
            <person name="Ramirez L."/>
            <person name="Alfaro M."/>
            <person name="Sun H."/>
            <person name="Tritt A."/>
            <person name="Yoshinaga Y."/>
            <person name="Zwiers L.-H."/>
            <person name="Turgeon B."/>
            <person name="Goodwin S."/>
            <person name="Spatafora J."/>
            <person name="Crous P."/>
            <person name="Grigoriev I."/>
        </authorList>
    </citation>
    <scope>NUCLEOTIDE SEQUENCE</scope>
    <source>
        <strain evidence="3">CBS 207.26</strain>
    </source>
</reference>
<evidence type="ECO:0000256" key="1">
    <source>
        <dbReference type="PROSITE-ProRule" id="PRU00339"/>
    </source>
</evidence>
<dbReference type="InterPro" id="IPR019734">
    <property type="entry name" value="TPR_rpt"/>
</dbReference>
<sequence>MARTMSAEEYQALGKRYYKHKEYEKAVTAFTDGIECTLSPSVNLFDNRAATYEKIGDLKSAVRDGRDMIRIDKKDIRGYLRTGNVLQKMNKPDAAIGIYKYGIKNVPVDNKHFKLLQGMLDKLTRQLAPPKAVDPFTVLPVELIEMVISYLSFKNMVNCTRVSKAWKKYLINRPNLWTDLDLSHATKPVGNKFVQYAIRRSQYMMTRATIHRFSNTDVLRNLATSCKGLSDLEFLSGMLMSDSICEITMCAVNLKKLVYNIDVSLDTVTQILRYRPTLAHVEFTSINSANLQAQWKVPMPNLQTLYLKATIKPTLCAINLNPRALLSQTPDLKSLNLTNWAGGHNHADLDFASLPLTHLTLQNSEVSAFPLLPETLTHLSLHPWIQLPLPTTAVQNLNALSDVSWQNALKSHLPNLTHLTLSHFSDLTPEFLSTLLEKCENEAGTVTHIETLDSTPVSNLSHFSLAHSLPHIETSPAAFLSSSTSRILTRHLRSLDLSTMPVTDEGIDLITTHLPSLQTINLTSSRITGAGVKTLVDKMPHLSSLAVDFCRHITSPDAINYAKRQGVSVSWKLAEQMGGRRVRYG</sequence>
<gene>
    <name evidence="3" type="ORF">K469DRAFT_742420</name>
</gene>
<dbReference type="PROSITE" id="PS50005">
    <property type="entry name" value="TPR"/>
    <property type="match status" value="1"/>
</dbReference>
<dbReference type="SUPFAM" id="SSF52047">
    <property type="entry name" value="RNI-like"/>
    <property type="match status" value="1"/>
</dbReference>
<accession>A0A6A6DF97</accession>
<dbReference type="SUPFAM" id="SSF48452">
    <property type="entry name" value="TPR-like"/>
    <property type="match status" value="1"/>
</dbReference>
<dbReference type="Gene3D" id="1.20.1280.50">
    <property type="match status" value="1"/>
</dbReference>
<dbReference type="PROSITE" id="PS50181">
    <property type="entry name" value="FBOX"/>
    <property type="match status" value="1"/>
</dbReference>
<dbReference type="Proteomes" id="UP000800200">
    <property type="component" value="Unassembled WGS sequence"/>
</dbReference>
<dbReference type="SMART" id="SM00028">
    <property type="entry name" value="TPR"/>
    <property type="match status" value="3"/>
</dbReference>
<dbReference type="PANTHER" id="PTHR38926">
    <property type="entry name" value="F-BOX DOMAIN CONTAINING PROTEIN, EXPRESSED"/>
    <property type="match status" value="1"/>
</dbReference>
<dbReference type="Pfam" id="PF12937">
    <property type="entry name" value="F-box-like"/>
    <property type="match status" value="1"/>
</dbReference>
<feature type="repeat" description="TPR" evidence="1">
    <location>
        <begin position="7"/>
        <end position="40"/>
    </location>
</feature>
<organism evidence="3 4">
    <name type="scientific">Zopfia rhizophila CBS 207.26</name>
    <dbReference type="NCBI Taxonomy" id="1314779"/>
    <lineage>
        <taxon>Eukaryota</taxon>
        <taxon>Fungi</taxon>
        <taxon>Dikarya</taxon>
        <taxon>Ascomycota</taxon>
        <taxon>Pezizomycotina</taxon>
        <taxon>Dothideomycetes</taxon>
        <taxon>Dothideomycetes incertae sedis</taxon>
        <taxon>Zopfiaceae</taxon>
        <taxon>Zopfia</taxon>
    </lineage>
</organism>
<dbReference type="Gene3D" id="3.80.10.10">
    <property type="entry name" value="Ribonuclease Inhibitor"/>
    <property type="match status" value="1"/>
</dbReference>
<keyword evidence="4" id="KW-1185">Reference proteome</keyword>
<dbReference type="InterPro" id="IPR032675">
    <property type="entry name" value="LRR_dom_sf"/>
</dbReference>
<proteinExistence type="predicted"/>
<dbReference type="InterPro" id="IPR001810">
    <property type="entry name" value="F-box_dom"/>
</dbReference>
<dbReference type="SUPFAM" id="SSF81383">
    <property type="entry name" value="F-box domain"/>
    <property type="match status" value="1"/>
</dbReference>
<dbReference type="InterPro" id="IPR011990">
    <property type="entry name" value="TPR-like_helical_dom_sf"/>
</dbReference>
<dbReference type="Gene3D" id="1.25.40.10">
    <property type="entry name" value="Tetratricopeptide repeat domain"/>
    <property type="match status" value="1"/>
</dbReference>
<dbReference type="OrthoDB" id="629492at2759"/>
<dbReference type="SMART" id="SM00256">
    <property type="entry name" value="FBOX"/>
    <property type="match status" value="1"/>
</dbReference>
<evidence type="ECO:0000313" key="3">
    <source>
        <dbReference type="EMBL" id="KAF2177673.1"/>
    </source>
</evidence>
<dbReference type="InterPro" id="IPR036047">
    <property type="entry name" value="F-box-like_dom_sf"/>
</dbReference>
<name>A0A6A6DF97_9PEZI</name>
<evidence type="ECO:0000313" key="4">
    <source>
        <dbReference type="Proteomes" id="UP000800200"/>
    </source>
</evidence>
<dbReference type="EMBL" id="ML994685">
    <property type="protein sequence ID" value="KAF2177673.1"/>
    <property type="molecule type" value="Genomic_DNA"/>
</dbReference>